<sequence length="415" mass="46385">MENYPFESVIPSESQMAEAIKAEESGFINSSPSENGKIDITNEENKKLLEDYINMQMRLQTDFMGQQNNFLNPPVHSFNTKQVPEPLSQEDQVIKRLKEIEDREREDAMSTVSDVASHNSFHTNNDINTSLQNGLNLSNLSVPNILTSGPSTSGINSVEKQLFPDNGLSGILSLLSASAAASAAPRIEHPTPQPIHNGLTVTNLLSVIYPTLQKHLLPSTSANLTSPTSLSSNLHLASPVINGQIRDQIRNSSFLPTSTSRQDIAKDLRKELDSVKREPNISRQYDESLNHFEMENNDAALDLDEAASAELQTLDANLWKKRYELAQLELEATKKRLAATHKRLIETQKELRDYQQVVQDRNLDILQQAIVMKRTKDDSSVEVAQLKLKLSETEKKLAAVLIGRQEVPEKEIIID</sequence>
<evidence type="ECO:0000313" key="2">
    <source>
        <dbReference type="Proteomes" id="UP000887540"/>
    </source>
</evidence>
<proteinExistence type="predicted"/>
<reference evidence="3" key="1">
    <citation type="submission" date="2022-11" db="UniProtKB">
        <authorList>
            <consortium name="WormBaseParasite"/>
        </authorList>
    </citation>
    <scope>IDENTIFICATION</scope>
</reference>
<evidence type="ECO:0000313" key="3">
    <source>
        <dbReference type="WBParaSite" id="ACRNAN_scaffold78.g22916.t1"/>
    </source>
</evidence>
<name>A0A914EET5_9BILA</name>
<dbReference type="WBParaSite" id="ACRNAN_scaffold78.g22916.t1">
    <property type="protein sequence ID" value="ACRNAN_scaffold78.g22916.t1"/>
    <property type="gene ID" value="ACRNAN_scaffold78.g22916"/>
</dbReference>
<dbReference type="AlphaFoldDB" id="A0A914EET5"/>
<protein>
    <submittedName>
        <fullName evidence="3">Uncharacterized protein</fullName>
    </submittedName>
</protein>
<feature type="coiled-coil region" evidence="1">
    <location>
        <begin position="316"/>
        <end position="350"/>
    </location>
</feature>
<evidence type="ECO:0000256" key="1">
    <source>
        <dbReference type="SAM" id="Coils"/>
    </source>
</evidence>
<dbReference type="Proteomes" id="UP000887540">
    <property type="component" value="Unplaced"/>
</dbReference>
<keyword evidence="2" id="KW-1185">Reference proteome</keyword>
<organism evidence="2 3">
    <name type="scientific">Acrobeloides nanus</name>
    <dbReference type="NCBI Taxonomy" id="290746"/>
    <lineage>
        <taxon>Eukaryota</taxon>
        <taxon>Metazoa</taxon>
        <taxon>Ecdysozoa</taxon>
        <taxon>Nematoda</taxon>
        <taxon>Chromadorea</taxon>
        <taxon>Rhabditida</taxon>
        <taxon>Tylenchina</taxon>
        <taxon>Cephalobomorpha</taxon>
        <taxon>Cephaloboidea</taxon>
        <taxon>Cephalobidae</taxon>
        <taxon>Acrobeloides</taxon>
    </lineage>
</organism>
<accession>A0A914EET5</accession>
<keyword evidence="1" id="KW-0175">Coiled coil</keyword>